<dbReference type="Proteomes" id="UP000264820">
    <property type="component" value="Unplaced"/>
</dbReference>
<accession>A0A3Q2XKJ9</accession>
<feature type="compositionally biased region" description="Polar residues" evidence="8">
    <location>
        <begin position="471"/>
        <end position="482"/>
    </location>
</feature>
<dbReference type="SMART" id="SM00231">
    <property type="entry name" value="FA58C"/>
    <property type="match status" value="1"/>
</dbReference>
<evidence type="ECO:0000259" key="11">
    <source>
        <dbReference type="PROSITE" id="PS50022"/>
    </source>
</evidence>
<evidence type="ECO:0000256" key="9">
    <source>
        <dbReference type="SAM" id="Phobius"/>
    </source>
</evidence>
<dbReference type="InterPro" id="IPR035914">
    <property type="entry name" value="Sperma_CUB_dom_sf"/>
</dbReference>
<dbReference type="PROSITE" id="PS01180">
    <property type="entry name" value="CUB"/>
    <property type="match status" value="1"/>
</dbReference>
<dbReference type="Pfam" id="PF03815">
    <property type="entry name" value="LCCL"/>
    <property type="match status" value="1"/>
</dbReference>
<dbReference type="GO" id="GO:0005886">
    <property type="term" value="C:plasma membrane"/>
    <property type="evidence" value="ECO:0007669"/>
    <property type="project" value="TreeGrafter"/>
</dbReference>
<dbReference type="Gene3D" id="2.60.120.290">
    <property type="entry name" value="Spermadhesin, CUB domain"/>
    <property type="match status" value="1"/>
</dbReference>
<dbReference type="SMART" id="SM00603">
    <property type="entry name" value="LCCL"/>
    <property type="match status" value="1"/>
</dbReference>
<evidence type="ECO:0000313" key="13">
    <source>
        <dbReference type="Ensembl" id="ENSHCOP00000005150.1"/>
    </source>
</evidence>
<evidence type="ECO:0000256" key="8">
    <source>
        <dbReference type="SAM" id="MobiDB-lite"/>
    </source>
</evidence>
<keyword evidence="3 9" id="KW-0812">Transmembrane</keyword>
<dbReference type="InterPro" id="IPR036609">
    <property type="entry name" value="LCCL_sf"/>
</dbReference>
<dbReference type="PROSITE" id="PS50820">
    <property type="entry name" value="LCCL"/>
    <property type="match status" value="1"/>
</dbReference>
<feature type="domain" description="F5/8 type C" evidence="11">
    <location>
        <begin position="216"/>
        <end position="367"/>
    </location>
</feature>
<keyword evidence="5 9" id="KW-0472">Membrane</keyword>
<organism evidence="13 14">
    <name type="scientific">Hippocampus comes</name>
    <name type="common">Tiger tail seahorse</name>
    <dbReference type="NCBI Taxonomy" id="109280"/>
    <lineage>
        <taxon>Eukaryota</taxon>
        <taxon>Metazoa</taxon>
        <taxon>Chordata</taxon>
        <taxon>Craniata</taxon>
        <taxon>Vertebrata</taxon>
        <taxon>Euteleostomi</taxon>
        <taxon>Actinopterygii</taxon>
        <taxon>Neopterygii</taxon>
        <taxon>Teleostei</taxon>
        <taxon>Neoteleostei</taxon>
        <taxon>Acanthomorphata</taxon>
        <taxon>Syngnathiaria</taxon>
        <taxon>Syngnathiformes</taxon>
        <taxon>Syngnathoidei</taxon>
        <taxon>Syngnathidae</taxon>
        <taxon>Hippocampus</taxon>
    </lineage>
</organism>
<dbReference type="Gene3D" id="2.170.130.20">
    <property type="entry name" value="LCCL-like domain"/>
    <property type="match status" value="1"/>
</dbReference>
<dbReference type="SUPFAM" id="SSF69848">
    <property type="entry name" value="LCCL domain"/>
    <property type="match status" value="1"/>
</dbReference>
<dbReference type="OMA" id="EHRMFWS"/>
<dbReference type="GO" id="GO:0038023">
    <property type="term" value="F:signaling receptor activity"/>
    <property type="evidence" value="ECO:0007669"/>
    <property type="project" value="TreeGrafter"/>
</dbReference>
<dbReference type="InterPro" id="IPR000421">
    <property type="entry name" value="FA58C"/>
</dbReference>
<feature type="transmembrane region" description="Helical" evidence="9">
    <location>
        <begin position="393"/>
        <end position="425"/>
    </location>
</feature>
<dbReference type="AlphaFoldDB" id="A0A3Q2XKJ9"/>
<dbReference type="Pfam" id="PF00431">
    <property type="entry name" value="CUB"/>
    <property type="match status" value="1"/>
</dbReference>
<dbReference type="SUPFAM" id="SSF49785">
    <property type="entry name" value="Galactose-binding domain-like"/>
    <property type="match status" value="1"/>
</dbReference>
<dbReference type="CDD" id="cd00041">
    <property type="entry name" value="CUB"/>
    <property type="match status" value="1"/>
</dbReference>
<evidence type="ECO:0000259" key="12">
    <source>
        <dbReference type="PROSITE" id="PS50820"/>
    </source>
</evidence>
<dbReference type="GeneTree" id="ENSGT00940000164800"/>
<dbReference type="CDD" id="cd00057">
    <property type="entry name" value="FA58C"/>
    <property type="match status" value="1"/>
</dbReference>
<sequence length="597" mass="65254">VFFICFVSGDGCGYTLLGTESGTLASENYPGTYPSNTRCTWKLRVPEGRTLRLLFGDFDIESSPGCSNGSLVITDKYEHPRGSLEKKNSTNMTLASNEVTITFESGSHRSGRGFLLSYATDLYPDMVSCLQRGSHFNLPHVRVYCPAGCKNVTGDIWGGPDRGYRDTSVLCKSAVHAGATSDQLGGRVSMSRERSLTLYESTFSNGILSKTGSLSEKKLVFTQECNNILTATGLNASSFGDKEDKLSWSAKNVHSGHEGLVWTAGWNDPSPWVELGLADKSSITGVITTGSSENHFKSYSLLFSRDRKNWKVYKDAVSKQEKVFEAFADGHPRVLNSLFPPAVARFVRVRPQRRHGRGSVQLQILGCPVKVTPRSRSTDGRYRLPSFSTVIHLLALLAIQPVIVAVGVVLGLIMCFCCLLAGVWWKGRSGCQSFQEKTLPCPPSELISYPLERNIHDNLPSPPRNDYAQPATGQKVGSTFRPSSDEAYTIPFTFVHYDSPGNLPEYAEPLPPEPEYATPFGEQDCAPTAGGTHSSAQGPPLSASPGSPGSYECPSHRMLDNGYCTPALHTNAPRPTSVVYAEPKSCYSLLKRYEEHL</sequence>
<evidence type="ECO:0000256" key="4">
    <source>
        <dbReference type="ARBA" id="ARBA00022989"/>
    </source>
</evidence>
<dbReference type="PANTHER" id="PTHR46806:SF6">
    <property type="entry name" value="DISCOIDIN, CUB AND LCCL DOMAIN CONTAINING 1"/>
    <property type="match status" value="1"/>
</dbReference>
<evidence type="ECO:0000256" key="7">
    <source>
        <dbReference type="PROSITE-ProRule" id="PRU00059"/>
    </source>
</evidence>
<comment type="caution">
    <text evidence="7">Lacks conserved residue(s) required for the propagation of feature annotation.</text>
</comment>
<dbReference type="Ensembl" id="ENSHCOT00000005850.1">
    <property type="protein sequence ID" value="ENSHCOP00000005150.1"/>
    <property type="gene ID" value="ENSHCOG00000006793.1"/>
</dbReference>
<evidence type="ECO:0000256" key="1">
    <source>
        <dbReference type="ARBA" id="ARBA00004479"/>
    </source>
</evidence>
<keyword evidence="4 9" id="KW-1133">Transmembrane helix</keyword>
<name>A0A3Q2XKJ9_HIPCM</name>
<comment type="subcellular location">
    <subcellularLocation>
        <location evidence="1">Membrane</location>
        <topology evidence="1">Single-pass type I membrane protein</topology>
    </subcellularLocation>
</comment>
<evidence type="ECO:0000259" key="10">
    <source>
        <dbReference type="PROSITE" id="PS01180"/>
    </source>
</evidence>
<dbReference type="SUPFAM" id="SSF49854">
    <property type="entry name" value="Spermadhesin, CUB domain"/>
    <property type="match status" value="1"/>
</dbReference>
<feature type="region of interest" description="Disordered" evidence="8">
    <location>
        <begin position="458"/>
        <end position="484"/>
    </location>
</feature>
<feature type="region of interest" description="Disordered" evidence="8">
    <location>
        <begin position="503"/>
        <end position="552"/>
    </location>
</feature>
<protein>
    <submittedName>
        <fullName evidence="13">Si:dkey-34d22.1</fullName>
    </submittedName>
</protein>
<keyword evidence="14" id="KW-1185">Reference proteome</keyword>
<dbReference type="InterPro" id="IPR050633">
    <property type="entry name" value="Neuropilin_MCO_CoagFactor"/>
</dbReference>
<reference evidence="13" key="2">
    <citation type="submission" date="2025-09" db="UniProtKB">
        <authorList>
            <consortium name="Ensembl"/>
        </authorList>
    </citation>
    <scope>IDENTIFICATION</scope>
</reference>
<evidence type="ECO:0000256" key="3">
    <source>
        <dbReference type="ARBA" id="ARBA00022692"/>
    </source>
</evidence>
<feature type="domain" description="LCCL" evidence="12">
    <location>
        <begin position="123"/>
        <end position="219"/>
    </location>
</feature>
<feature type="domain" description="CUB" evidence="10">
    <location>
        <begin position="12"/>
        <end position="121"/>
    </location>
</feature>
<dbReference type="Pfam" id="PF00754">
    <property type="entry name" value="F5_F8_type_C"/>
    <property type="match status" value="1"/>
</dbReference>
<keyword evidence="2" id="KW-0597">Phosphoprotein</keyword>
<evidence type="ECO:0000313" key="14">
    <source>
        <dbReference type="Proteomes" id="UP000264820"/>
    </source>
</evidence>
<feature type="compositionally biased region" description="Low complexity" evidence="8">
    <location>
        <begin position="534"/>
        <end position="550"/>
    </location>
</feature>
<dbReference type="InterPro" id="IPR000859">
    <property type="entry name" value="CUB_dom"/>
</dbReference>
<evidence type="ECO:0000256" key="5">
    <source>
        <dbReference type="ARBA" id="ARBA00023136"/>
    </source>
</evidence>
<feature type="disulfide bond" evidence="7">
    <location>
        <begin position="12"/>
        <end position="39"/>
    </location>
</feature>
<dbReference type="InterPro" id="IPR004043">
    <property type="entry name" value="LCCL"/>
</dbReference>
<dbReference type="InterPro" id="IPR008979">
    <property type="entry name" value="Galactose-bd-like_sf"/>
</dbReference>
<reference evidence="13" key="1">
    <citation type="submission" date="2025-08" db="UniProtKB">
        <authorList>
            <consortium name="Ensembl"/>
        </authorList>
    </citation>
    <scope>IDENTIFICATION</scope>
</reference>
<evidence type="ECO:0000256" key="6">
    <source>
        <dbReference type="ARBA" id="ARBA00023157"/>
    </source>
</evidence>
<keyword evidence="6 7" id="KW-1015">Disulfide bond</keyword>
<dbReference type="PANTHER" id="PTHR46806">
    <property type="entry name" value="F5/8 TYPE C DOMAIN-CONTAINING PROTEIN"/>
    <property type="match status" value="1"/>
</dbReference>
<dbReference type="STRING" id="109280.ENSHCOP00000005150"/>
<dbReference type="SMART" id="SM00042">
    <property type="entry name" value="CUB"/>
    <property type="match status" value="1"/>
</dbReference>
<proteinExistence type="predicted"/>
<evidence type="ECO:0000256" key="2">
    <source>
        <dbReference type="ARBA" id="ARBA00022553"/>
    </source>
</evidence>
<dbReference type="PROSITE" id="PS50022">
    <property type="entry name" value="FA58C_3"/>
    <property type="match status" value="1"/>
</dbReference>
<dbReference type="Gene3D" id="2.60.120.260">
    <property type="entry name" value="Galactose-binding domain-like"/>
    <property type="match status" value="1"/>
</dbReference>